<dbReference type="AlphaFoldDB" id="A0AAP0AY07"/>
<accession>A0AAP0AY07</accession>
<protein>
    <submittedName>
        <fullName evidence="1">Uncharacterized protein</fullName>
    </submittedName>
</protein>
<reference evidence="1 2" key="1">
    <citation type="journal article" date="2022" name="Nat. Plants">
        <title>Genomes of leafy and leafless Platanthera orchids illuminate the evolution of mycoheterotrophy.</title>
        <authorList>
            <person name="Li M.H."/>
            <person name="Liu K.W."/>
            <person name="Li Z."/>
            <person name="Lu H.C."/>
            <person name="Ye Q.L."/>
            <person name="Zhang D."/>
            <person name="Wang J.Y."/>
            <person name="Li Y.F."/>
            <person name="Zhong Z.M."/>
            <person name="Liu X."/>
            <person name="Yu X."/>
            <person name="Liu D.K."/>
            <person name="Tu X.D."/>
            <person name="Liu B."/>
            <person name="Hao Y."/>
            <person name="Liao X.Y."/>
            <person name="Jiang Y.T."/>
            <person name="Sun W.H."/>
            <person name="Chen J."/>
            <person name="Chen Y.Q."/>
            <person name="Ai Y."/>
            <person name="Zhai J.W."/>
            <person name="Wu S.S."/>
            <person name="Zhou Z."/>
            <person name="Hsiao Y.Y."/>
            <person name="Wu W.L."/>
            <person name="Chen Y.Y."/>
            <person name="Lin Y.F."/>
            <person name="Hsu J.L."/>
            <person name="Li C.Y."/>
            <person name="Wang Z.W."/>
            <person name="Zhao X."/>
            <person name="Zhong W.Y."/>
            <person name="Ma X.K."/>
            <person name="Ma L."/>
            <person name="Huang J."/>
            <person name="Chen G.Z."/>
            <person name="Huang M.Z."/>
            <person name="Huang L."/>
            <person name="Peng D.H."/>
            <person name="Luo Y.B."/>
            <person name="Zou S.Q."/>
            <person name="Chen S.P."/>
            <person name="Lan S."/>
            <person name="Tsai W.C."/>
            <person name="Van de Peer Y."/>
            <person name="Liu Z.J."/>
        </authorList>
    </citation>
    <scope>NUCLEOTIDE SEQUENCE [LARGE SCALE GENOMIC DNA]</scope>
    <source>
        <strain evidence="1">Lor287</strain>
    </source>
</reference>
<evidence type="ECO:0000313" key="1">
    <source>
        <dbReference type="EMBL" id="KAK8918923.1"/>
    </source>
</evidence>
<name>A0AAP0AY07_9ASPA</name>
<evidence type="ECO:0000313" key="2">
    <source>
        <dbReference type="Proteomes" id="UP001418222"/>
    </source>
</evidence>
<dbReference type="Proteomes" id="UP001418222">
    <property type="component" value="Unassembled WGS sequence"/>
</dbReference>
<sequence length="88" mass="9949">MRQEETKRRMARHFDKNVRLKNFLAGDLVMKKVDAAGRGAAVGKLHPNWEGPFIVQEALATGGYYLQDQAGEQLPGTWSGDDLKRFYP</sequence>
<proteinExistence type="predicted"/>
<keyword evidence="2" id="KW-1185">Reference proteome</keyword>
<gene>
    <name evidence="1" type="ORF">KSP39_PZI021249</name>
</gene>
<comment type="caution">
    <text evidence="1">The sequence shown here is derived from an EMBL/GenBank/DDBJ whole genome shotgun (WGS) entry which is preliminary data.</text>
</comment>
<organism evidence="1 2">
    <name type="scientific">Platanthera zijinensis</name>
    <dbReference type="NCBI Taxonomy" id="2320716"/>
    <lineage>
        <taxon>Eukaryota</taxon>
        <taxon>Viridiplantae</taxon>
        <taxon>Streptophyta</taxon>
        <taxon>Embryophyta</taxon>
        <taxon>Tracheophyta</taxon>
        <taxon>Spermatophyta</taxon>
        <taxon>Magnoliopsida</taxon>
        <taxon>Liliopsida</taxon>
        <taxon>Asparagales</taxon>
        <taxon>Orchidaceae</taxon>
        <taxon>Orchidoideae</taxon>
        <taxon>Orchideae</taxon>
        <taxon>Orchidinae</taxon>
        <taxon>Platanthera</taxon>
    </lineage>
</organism>
<dbReference type="EMBL" id="JBBWWQ010000019">
    <property type="protein sequence ID" value="KAK8918923.1"/>
    <property type="molecule type" value="Genomic_DNA"/>
</dbReference>